<feature type="compositionally biased region" description="Pro residues" evidence="2">
    <location>
        <begin position="287"/>
        <end position="298"/>
    </location>
</feature>
<evidence type="ECO:0000256" key="1">
    <source>
        <dbReference type="SAM" id="Coils"/>
    </source>
</evidence>
<sequence length="622" mass="66730">MSSDAVTSSAQQANAIVVLDKVTYDVIAGPPGDSALVQIARDRLVQSLKIDQIVSGLERSDDLLNIAACGVSGFRHPDTKVSLLAMVIDLQAKLGAAADDMRSALVVFGESSGVVLGALGRAFRFLYRLQEDKAVNVLKRCEQIAKEMTTTASQLETRFQGMSGEALEVLKATVSTRDFNHDKKLEAEARQRKAEERHDRMLKLSEKIAEQLPKVESRYEEAKAAQATADTRVFIMGLTSSIMQGIGSGISAGLALKTAPLRAGTELAAALAESRLPTPQQNKAGNPPSPVAPPPAAPAPVVDDKARVAAEEAVSRSKASLESAQAALREASARYAKAIEDSVDVEEVQAQHKAAEEKHKSAKESLAKAEADLLKLKGSTPARPPAPAENSTGASVVSGVGQALQTTGESLGNSTDGYAQIASNYAKEKAKYLDMLMALQKEQRDALAEVAELTKQMQNEGVTADLAQAAVDSLQQAIGALREIHVIVGQLRKFWTAIALGCKNLSRGETTELITDLMDQPEAMRIKDYSAGWFQLDLLQLSAKWMALQIVCNEYSTAIEAVGKKMDETFMRNPSIEEARKLAKSLSADLAKKIGAEVKQLDVVEKDIQLAKDDTDRLKIAA</sequence>
<evidence type="ECO:0000313" key="3">
    <source>
        <dbReference type="EMBL" id="MEJ8824820.1"/>
    </source>
</evidence>
<dbReference type="RefSeq" id="WP_340365848.1">
    <property type="nucleotide sequence ID" value="NZ_JBBKZV010000017.1"/>
</dbReference>
<reference evidence="3 4" key="1">
    <citation type="submission" date="2024-03" db="EMBL/GenBank/DDBJ databases">
        <title>Novel species of the genus Variovorax.</title>
        <authorList>
            <person name="Liu Q."/>
            <person name="Xin Y.-H."/>
        </authorList>
    </citation>
    <scope>NUCLEOTIDE SEQUENCE [LARGE SCALE GENOMIC DNA]</scope>
    <source>
        <strain evidence="3 4">KACC 18501</strain>
    </source>
</reference>
<dbReference type="SUPFAM" id="SSF56954">
    <property type="entry name" value="Outer membrane efflux proteins (OEP)"/>
    <property type="match status" value="1"/>
</dbReference>
<dbReference type="Proteomes" id="UP001363010">
    <property type="component" value="Unassembled WGS sequence"/>
</dbReference>
<evidence type="ECO:0008006" key="5">
    <source>
        <dbReference type="Google" id="ProtNLM"/>
    </source>
</evidence>
<dbReference type="EMBL" id="JBBKZV010000017">
    <property type="protein sequence ID" value="MEJ8824820.1"/>
    <property type="molecule type" value="Genomic_DNA"/>
</dbReference>
<name>A0ABU8W4K2_9BURK</name>
<dbReference type="PANTHER" id="PTHR37508:SF1">
    <property type="entry name" value="TRANSMEMBRANE PROTEIN"/>
    <property type="match status" value="1"/>
</dbReference>
<feature type="coiled-coil region" evidence="1">
    <location>
        <begin position="314"/>
        <end position="372"/>
    </location>
</feature>
<protein>
    <recommendedName>
        <fullName evidence="5">TelA-like protein</fullName>
    </recommendedName>
</protein>
<organism evidence="3 4">
    <name type="scientific">Variovorax humicola</name>
    <dbReference type="NCBI Taxonomy" id="1769758"/>
    <lineage>
        <taxon>Bacteria</taxon>
        <taxon>Pseudomonadati</taxon>
        <taxon>Pseudomonadota</taxon>
        <taxon>Betaproteobacteria</taxon>
        <taxon>Burkholderiales</taxon>
        <taxon>Comamonadaceae</taxon>
        <taxon>Variovorax</taxon>
    </lineage>
</organism>
<feature type="region of interest" description="Disordered" evidence="2">
    <location>
        <begin position="377"/>
        <end position="397"/>
    </location>
</feature>
<gene>
    <name evidence="3" type="ORF">WKW80_22750</name>
</gene>
<dbReference type="PANTHER" id="PTHR37508">
    <property type="entry name" value="TRANSMEMBRANE PROTEIN"/>
    <property type="match status" value="1"/>
</dbReference>
<evidence type="ECO:0000256" key="2">
    <source>
        <dbReference type="SAM" id="MobiDB-lite"/>
    </source>
</evidence>
<feature type="region of interest" description="Disordered" evidence="2">
    <location>
        <begin position="275"/>
        <end position="303"/>
    </location>
</feature>
<keyword evidence="1" id="KW-0175">Coiled coil</keyword>
<comment type="caution">
    <text evidence="3">The sequence shown here is derived from an EMBL/GenBank/DDBJ whole genome shotgun (WGS) entry which is preliminary data.</text>
</comment>
<evidence type="ECO:0000313" key="4">
    <source>
        <dbReference type="Proteomes" id="UP001363010"/>
    </source>
</evidence>
<keyword evidence="4" id="KW-1185">Reference proteome</keyword>
<accession>A0ABU8W4K2</accession>
<proteinExistence type="predicted"/>